<evidence type="ECO:0000313" key="4">
    <source>
        <dbReference type="Proteomes" id="UP000188836"/>
    </source>
</evidence>
<gene>
    <name evidence="3" type="ORF">B0T46_15070</name>
</gene>
<keyword evidence="2" id="KW-0472">Membrane</keyword>
<dbReference type="RefSeq" id="WP_077117604.1">
    <property type="nucleotide sequence ID" value="NZ_LOKT01000016.1"/>
</dbReference>
<protein>
    <recommendedName>
        <fullName evidence="5">5,10-methylene-tetrahydrofolate dehydrogenase</fullName>
    </recommendedName>
</protein>
<keyword evidence="2" id="KW-0812">Transmembrane</keyword>
<dbReference type="OrthoDB" id="8477132at2"/>
<reference evidence="3 4" key="1">
    <citation type="journal article" date="2016" name="Antonie Van Leeuwenhoek">
        <title>Nocardia donostiensis sp. nov., isolated from human respiratory specimens.</title>
        <authorList>
            <person name="Ercibengoa M."/>
            <person name="Bell M."/>
            <person name="Marimon J.M."/>
            <person name="Humrighouse B."/>
            <person name="Klenk H.P."/>
            <person name="Potter G."/>
            <person name="Perez-Trallero E."/>
        </authorList>
    </citation>
    <scope>NUCLEOTIDE SEQUENCE [LARGE SCALE GENOMIC DNA]</scope>
    <source>
        <strain evidence="3 4">X1655</strain>
    </source>
</reference>
<feature type="transmembrane region" description="Helical" evidence="2">
    <location>
        <begin position="286"/>
        <end position="312"/>
    </location>
</feature>
<name>A0A1W0ASC1_9NOCA</name>
<sequence length="386" mass="41784">MGEGQVVSGDRRPAEFVVGLLADPDLPARLAQHLREVLPADLHRSVDDGVEWRVEVRDDPFEAMYPDYEYVVDKARAHVHDTEWDLALCLTDLPLRGSGSGKAGSSDVLVAYLDAPQRVALISLPALGGLWLRRRLRELTLPIVAALRSGPTEPPATTIARLRAGTPSRATRVEACDGTSVQIVRARASGVPRLLAGMVRANRPWQLIVGLSTALAGALAGTAFGVLYSTIWQLATAMGPYRLAGVTLAALTALIAWIITRHRLWERPQPGGPPDPHLALRNAGTLATVAVGAVVFFAALFLLTQVAVALVVPPDYLSATLGRPVDWRDYPTIALMASVLGTVAGAVGSGLEDDRTVRKATYGYREQERRQRVEQQRRATETRRDP</sequence>
<feature type="transmembrane region" description="Helical" evidence="2">
    <location>
        <begin position="240"/>
        <end position="259"/>
    </location>
</feature>
<evidence type="ECO:0000256" key="1">
    <source>
        <dbReference type="SAM" id="MobiDB-lite"/>
    </source>
</evidence>
<evidence type="ECO:0008006" key="5">
    <source>
        <dbReference type="Google" id="ProtNLM"/>
    </source>
</evidence>
<feature type="region of interest" description="Disordered" evidence="1">
    <location>
        <begin position="360"/>
        <end position="386"/>
    </location>
</feature>
<feature type="compositionally biased region" description="Basic and acidic residues" evidence="1">
    <location>
        <begin position="365"/>
        <end position="386"/>
    </location>
</feature>
<keyword evidence="2" id="KW-1133">Transmembrane helix</keyword>
<accession>A0A1W0ASC1</accession>
<organism evidence="3 4">
    <name type="scientific">Nocardia donostiensis</name>
    <dbReference type="NCBI Taxonomy" id="1538463"/>
    <lineage>
        <taxon>Bacteria</taxon>
        <taxon>Bacillati</taxon>
        <taxon>Actinomycetota</taxon>
        <taxon>Actinomycetes</taxon>
        <taxon>Mycobacteriales</taxon>
        <taxon>Nocardiaceae</taxon>
        <taxon>Nocardia</taxon>
    </lineage>
</organism>
<proteinExistence type="predicted"/>
<feature type="transmembrane region" description="Helical" evidence="2">
    <location>
        <begin position="332"/>
        <end position="351"/>
    </location>
</feature>
<dbReference type="AlphaFoldDB" id="A0A1W0ASC1"/>
<comment type="caution">
    <text evidence="3">The sequence shown here is derived from an EMBL/GenBank/DDBJ whole genome shotgun (WGS) entry which is preliminary data.</text>
</comment>
<evidence type="ECO:0000256" key="2">
    <source>
        <dbReference type="SAM" id="Phobius"/>
    </source>
</evidence>
<dbReference type="Proteomes" id="UP000188836">
    <property type="component" value="Unassembled WGS sequence"/>
</dbReference>
<keyword evidence="4" id="KW-1185">Reference proteome</keyword>
<evidence type="ECO:0000313" key="3">
    <source>
        <dbReference type="EMBL" id="ONM47956.1"/>
    </source>
</evidence>
<dbReference type="EMBL" id="MUMY01000012">
    <property type="protein sequence ID" value="ONM47956.1"/>
    <property type="molecule type" value="Genomic_DNA"/>
</dbReference>
<feature type="transmembrane region" description="Helical" evidence="2">
    <location>
        <begin position="207"/>
        <end position="228"/>
    </location>
</feature>